<evidence type="ECO:0000313" key="2">
    <source>
        <dbReference type="EMBL" id="ARU03436.1"/>
    </source>
</evidence>
<accession>A0A1Y0EIP0</accession>
<proteinExistence type="predicted"/>
<organism evidence="2 3">
    <name type="scientific">Comamonas serinivorans</name>
    <dbReference type="NCBI Taxonomy" id="1082851"/>
    <lineage>
        <taxon>Bacteria</taxon>
        <taxon>Pseudomonadati</taxon>
        <taxon>Pseudomonadota</taxon>
        <taxon>Betaproteobacteria</taxon>
        <taxon>Burkholderiales</taxon>
        <taxon>Comamonadaceae</taxon>
        <taxon>Comamonas</taxon>
    </lineage>
</organism>
<dbReference type="AlphaFoldDB" id="A0A1Y0EIP0"/>
<evidence type="ECO:0000256" key="1">
    <source>
        <dbReference type="SAM" id="Phobius"/>
    </source>
</evidence>
<gene>
    <name evidence="2" type="ORF">CCO03_00945</name>
</gene>
<dbReference type="KEGG" id="cser:CCO03_00945"/>
<dbReference type="EMBL" id="CP021455">
    <property type="protein sequence ID" value="ARU03436.1"/>
    <property type="molecule type" value="Genomic_DNA"/>
</dbReference>
<name>A0A1Y0EIP0_9BURK</name>
<keyword evidence="1" id="KW-0472">Membrane</keyword>
<sequence>MAGAACSVIGSLMTQLPVGWPLTLGGTAGVVVGLVLALGRLPSQAFYNSLPGALSAKGRHQCVRCGHTGIARPASTSRGLWNRPRCRCAQCGQFLFVE</sequence>
<evidence type="ECO:0000313" key="3">
    <source>
        <dbReference type="Proteomes" id="UP000196138"/>
    </source>
</evidence>
<feature type="transmembrane region" description="Helical" evidence="1">
    <location>
        <begin position="20"/>
        <end position="39"/>
    </location>
</feature>
<dbReference type="Proteomes" id="UP000196138">
    <property type="component" value="Chromosome"/>
</dbReference>
<keyword evidence="3" id="KW-1185">Reference proteome</keyword>
<protein>
    <submittedName>
        <fullName evidence="2">Uncharacterized protein</fullName>
    </submittedName>
</protein>
<reference evidence="2 3" key="1">
    <citation type="submission" date="2017-05" db="EMBL/GenBank/DDBJ databases">
        <authorList>
            <person name="Song R."/>
            <person name="Chenine A.L."/>
            <person name="Ruprecht R.M."/>
        </authorList>
    </citation>
    <scope>NUCLEOTIDE SEQUENCE [LARGE SCALE GENOMIC DNA]</scope>
    <source>
        <strain evidence="2 3">DSM 26136</strain>
    </source>
</reference>
<keyword evidence="1" id="KW-1133">Transmembrane helix</keyword>
<keyword evidence="1" id="KW-0812">Transmembrane</keyword>